<feature type="compositionally biased region" description="Basic residues" evidence="2">
    <location>
        <begin position="961"/>
        <end position="980"/>
    </location>
</feature>
<evidence type="ECO:0000256" key="1">
    <source>
        <dbReference type="SAM" id="Coils"/>
    </source>
</evidence>
<feature type="region of interest" description="Disordered" evidence="2">
    <location>
        <begin position="1712"/>
        <end position="1731"/>
    </location>
</feature>
<accession>A0A9P1FVN5</accession>
<feature type="compositionally biased region" description="Acidic residues" evidence="2">
    <location>
        <begin position="989"/>
        <end position="1007"/>
    </location>
</feature>
<feature type="compositionally biased region" description="Basic and acidic residues" evidence="2">
    <location>
        <begin position="469"/>
        <end position="533"/>
    </location>
</feature>
<feature type="compositionally biased region" description="Low complexity" evidence="2">
    <location>
        <begin position="407"/>
        <end position="427"/>
    </location>
</feature>
<comment type="caution">
    <text evidence="3">The sequence shown here is derived from an EMBL/GenBank/DDBJ whole genome shotgun (WGS) entry which is preliminary data.</text>
</comment>
<keyword evidence="6" id="KW-1185">Reference proteome</keyword>
<evidence type="ECO:0000313" key="6">
    <source>
        <dbReference type="Proteomes" id="UP001152797"/>
    </source>
</evidence>
<evidence type="ECO:0000313" key="4">
    <source>
        <dbReference type="EMBL" id="CAL1144669.1"/>
    </source>
</evidence>
<feature type="region of interest" description="Disordered" evidence="2">
    <location>
        <begin position="960"/>
        <end position="1007"/>
    </location>
</feature>
<sequence length="2567" mass="286017">MVDQGVLYKCLSCHEDLIQDLGTYELVSRNQATDPGGLMEIIALLESLVKVSATFEVHSGPLRTCLLTLAKDKPSLNTSKFNGQVWANIKTERLVVVMAHCRRLKNDAEMRKAAAKLKSVDYQRLQNLVDKIRDKDEQEEPERMRDDMSLDSEGYPNELKTSPAKKTLTKGKRSAEELEDEEHLPKVNTSFFRKKIGSRAAKSSKAWGQEDEDEGLAKAIGLPKALPKGQAKKRPAATLKKPLTKGTAKMRKPAASCSSGKSPAGVQAEVKPKGQKWHKLKVTYAKKPERAYITAQSAPKEKFRLLVEGAQRKPLLSSMACLDKRLNAVHWLCTMKQSSLAKGIAFLGKRPTGSGTTSHARRARIQAAAQERDRLAALGDSAALADKAKKEAQKAASMKKQAEEAAEQAARTAAQAAEAAAAASQAAGWVEVGPSRKKPRKGPPCQKEKPNKREQPKKKETPCQKGQANKKETPCQKEQEKKDAPGQKEQKESVPPEGSKDGVSKKLGPSEKEQAKEKEQSKGLTKAKDDSLPKGKKSSQQSSDDGMSVDWGNSSSSASASSGTPSPGSPDPLTKGDDGKKGLPKKQPPKRVAVDWHKVLVHNNLYDLTATPWLQKLKDAGYEVHLLSYCGWKRSHEVYDWAWFEWNGWASVSFTWKQCGKEGKAQWCLDNGVSKLVDDNADICSEAIQFGIQAYPIVPAGQRRKKGQPKLQSCFSDFAAAAIDILKAQEAVALQWETLAKGSWMLAGSSKDTPLTKGKQKNALNKKALDDLGELSLKERIKKATEGAETAEEAVLALKKQLTPKEQQSAWSKMKTKMKNDPAEAKKVENMSKKEIGIYATMCLLKAEAPKFMALKQELNSGVSLTKGETWESELQMLQKFSREELELHLASGRVKWRADPWTGGCYQYQDQGDIKKTSTVTHSNAYAWGQEYEAENEEAWDSHFTKDLSSHLLELEGKGKGKALTKGKPASKGRGKGKARGQPQLALEDGDPNEDDDNDDKTEDQEWSTCLTKARKARDLLVSSQANLQEDMAKAASCQRLSKGTKKDADTLLSKAQAMEKKCKDLLLKGKKALSLTKAKGLIQDATTLSKELKDQKKEISVVANKAYSKAKRLRGHQLELEKRKGKPLTKGAQAEKSGLVTKLLSLWAHGQLSATLCQQLAHLAVLDGAHHEELIQMASAGNWGEASGNCHRDFMSTHCKSNALTKAYEVDVQVRDPKTSKVGVETASLYLPHLLFADLATSYSEQFEKIFKCSELAAFWKNVEAVKDERLQGHPICLDKRQGLAKRHVVNAERTVPLFIHADGVEFQTRDTIMCWNWGGLLSQFSSLQSHMLICAFPKSCTMESTWTPIMKYIKWSLESLQDGFHPCVGPDNEPLPKGSMFEKLAGTPLTPQGFRGVVWSIQGDHEMYSLVLGLPHWNSKFPCWECDCQQPLTKGVPCPEGKSFKLLKEEEQAFECLSHAEALTKGMEQHPLFQIEGLSTKMEYPKLDCKAAECKHFMPALLPVIKAMLDSTDEVHQHMVHALSSMVDLIQLFDDAGMFLDKRTYGQARKLARQFFSSYSWLNEWAEEADRYLFHITMKFHTCGHMVKSSCDINPRCCWNFRSEDFVGRMSTLGSSVVHGVKSTRLCSKINDKYQVLLHLQLDRHTLTKGSSKDTPLTKGKQKNALNKKALDDLGELSLKERIKKATEGAETAEEAVLALKKQLTPKEQQSAWSKMKTKMKNDPAEAKKVENMSKKEIGIYATMCLLKAEAPKFMALKQELNSGVSLTKGETWESELQMLQKFTREELELHLASGRVKWRADPWTGGCYQYQDQGDIKKTSTVTHSNAYAWGQEYEAENEEAWDSHFTKDLSSHLLELEGKGKGKALTKGKPASKGRGKGKARGQPQLALEDGDPNEDDDNDDKTEDQEWSTCLTKARKARDLLVSSQANLQEDMAKAASCQRLSKGTKKDADTLLSKAQAMEKKCKDLLLKGKKALSLTKAKGLIQDATTLSKELKDQKKEISVVANKAYSKAKRLRGHQLELEKRKGKPLTKGAQAEKSGLVTKLLSLWAHGQLSATLCQQLAHLAVLDGAHHEELIQMASAGNWGEASGNCHRDFMSTHCKSNALTKAYEVDVQVRDPKTSKVGVETASLYLPHLLFADLATSYSEQFEKIFKCSELAAFWKNVEAVKDERLQGHPICLDKRQGLAKRHVVNAERTVPLFIHADGVEFQTRDTIMCWNWGGLLSQFSSLQSHMLICAFPKSCTMESTWTPIMKYIKWSLESLQDGFHPCVGPDNEPLPKGSMFEKLAGTPLTPQGFRGVVWSIQGDHEMYSLVLGLPHWNSKFPCWECDCQQPLTKGVPCPEGKSFKLLKEEEQAFECLSHAEALTKGMEQHPLFQIEGLSTKMEYPKLDCKAAECKHFMPALLPVIKAMLDSTDEVHQHMVHALSSMVDLIQLFDDAGMFLDKRTYGQARKLARQFFSSYSWLNEWAEEAGRYLFHITMKFHTCGHMVKSSCDINPRCCWNFRSEDFVGRMSTLGSSVVHGVKSTRLCSKINDKYQVLLHLQLDRLGFDNAHWEPSMEIP</sequence>
<protein>
    <submittedName>
        <fullName evidence="5">Retrovirus-related Pol polyprotein from transposon TNT 1-94</fullName>
    </submittedName>
</protein>
<evidence type="ECO:0000256" key="2">
    <source>
        <dbReference type="SAM" id="MobiDB-lite"/>
    </source>
</evidence>
<feature type="compositionally biased region" description="Basic and acidic residues" evidence="2">
    <location>
        <begin position="446"/>
        <end position="462"/>
    </location>
</feature>
<feature type="region of interest" description="Disordered" evidence="2">
    <location>
        <begin position="1865"/>
        <end position="1912"/>
    </location>
</feature>
<keyword evidence="1" id="KW-0175">Coiled coil</keyword>
<feature type="region of interest" description="Disordered" evidence="2">
    <location>
        <begin position="244"/>
        <end position="273"/>
    </location>
</feature>
<feature type="compositionally biased region" description="Basic and acidic residues" evidence="2">
    <location>
        <begin position="131"/>
        <end position="148"/>
    </location>
</feature>
<dbReference type="EMBL" id="CAMXCT030001572">
    <property type="protein sequence ID" value="CAL4778606.1"/>
    <property type="molecule type" value="Genomic_DNA"/>
</dbReference>
<organism evidence="3">
    <name type="scientific">Cladocopium goreaui</name>
    <dbReference type="NCBI Taxonomy" id="2562237"/>
    <lineage>
        <taxon>Eukaryota</taxon>
        <taxon>Sar</taxon>
        <taxon>Alveolata</taxon>
        <taxon>Dinophyceae</taxon>
        <taxon>Suessiales</taxon>
        <taxon>Symbiodiniaceae</taxon>
        <taxon>Cladocopium</taxon>
    </lineage>
</organism>
<feature type="compositionally biased region" description="Low complexity" evidence="2">
    <location>
        <begin position="554"/>
        <end position="566"/>
    </location>
</feature>
<dbReference type="PANTHER" id="PTHR21713">
    <property type="entry name" value="NASCENT POLYPEPTIDE ASSOCIATED COMPLEX ALPHA SUBUNIT-RELATED"/>
    <property type="match status" value="1"/>
</dbReference>
<dbReference type="EMBL" id="CAMXCT010001572">
    <property type="protein sequence ID" value="CAI3991294.1"/>
    <property type="molecule type" value="Genomic_DNA"/>
</dbReference>
<feature type="region of interest" description="Disordered" evidence="2">
    <location>
        <begin position="131"/>
        <end position="182"/>
    </location>
</feature>
<dbReference type="InterPro" id="IPR016641">
    <property type="entry name" value="EGD2/NACA0like"/>
</dbReference>
<evidence type="ECO:0000313" key="5">
    <source>
        <dbReference type="EMBL" id="CAL4778606.1"/>
    </source>
</evidence>
<dbReference type="Proteomes" id="UP001152797">
    <property type="component" value="Unassembled WGS sequence"/>
</dbReference>
<gene>
    <name evidence="3" type="ORF">C1SCF055_LOCUS18216</name>
</gene>
<feature type="compositionally biased region" description="Acidic residues" evidence="2">
    <location>
        <begin position="1894"/>
        <end position="1912"/>
    </location>
</feature>
<dbReference type="EMBL" id="CAMXCT020001572">
    <property type="protein sequence ID" value="CAL1144669.1"/>
    <property type="molecule type" value="Genomic_DNA"/>
</dbReference>
<reference evidence="3" key="1">
    <citation type="submission" date="2022-10" db="EMBL/GenBank/DDBJ databases">
        <authorList>
            <person name="Chen Y."/>
            <person name="Dougan E. K."/>
            <person name="Chan C."/>
            <person name="Rhodes N."/>
            <person name="Thang M."/>
        </authorList>
    </citation>
    <scope>NUCLEOTIDE SEQUENCE</scope>
</reference>
<feature type="coiled-coil region" evidence="1">
    <location>
        <begin position="1955"/>
        <end position="2005"/>
    </location>
</feature>
<feature type="region of interest" description="Disordered" evidence="2">
    <location>
        <begin position="393"/>
        <end position="589"/>
    </location>
</feature>
<reference evidence="4" key="2">
    <citation type="submission" date="2024-04" db="EMBL/GenBank/DDBJ databases">
        <authorList>
            <person name="Chen Y."/>
            <person name="Shah S."/>
            <person name="Dougan E. K."/>
            <person name="Thang M."/>
            <person name="Chan C."/>
        </authorList>
    </citation>
    <scope>NUCLEOTIDE SEQUENCE [LARGE SCALE GENOMIC DNA]</scope>
</reference>
<feature type="compositionally biased region" description="Basic residues" evidence="2">
    <location>
        <begin position="1866"/>
        <end position="1885"/>
    </location>
</feature>
<feature type="coiled-coil region" evidence="1">
    <location>
        <begin position="1050"/>
        <end position="1100"/>
    </location>
</feature>
<proteinExistence type="predicted"/>
<evidence type="ECO:0000313" key="3">
    <source>
        <dbReference type="EMBL" id="CAI3991294.1"/>
    </source>
</evidence>
<name>A0A9P1FVN5_9DINO</name>
<dbReference type="GO" id="GO:0005854">
    <property type="term" value="C:nascent polypeptide-associated complex"/>
    <property type="evidence" value="ECO:0007669"/>
    <property type="project" value="InterPro"/>
</dbReference>